<dbReference type="EMBL" id="CP031148">
    <property type="protein sequence ID" value="AXG09590.1"/>
    <property type="molecule type" value="Genomic_DNA"/>
</dbReference>
<keyword evidence="3" id="KW-1003">Cell membrane</keyword>
<dbReference type="Proteomes" id="UP000252985">
    <property type="component" value="Chromosome"/>
</dbReference>
<dbReference type="PANTHER" id="PTHR43386">
    <property type="entry name" value="OLIGOPEPTIDE TRANSPORT SYSTEM PERMEASE PROTEIN APPC"/>
    <property type="match status" value="1"/>
</dbReference>
<feature type="transmembrane region" description="Helical" evidence="7">
    <location>
        <begin position="174"/>
        <end position="193"/>
    </location>
</feature>
<protein>
    <submittedName>
        <fullName evidence="10">ABC transporter permease subunit</fullName>
    </submittedName>
</protein>
<evidence type="ECO:0000313" key="13">
    <source>
        <dbReference type="Proteomes" id="UP000253273"/>
    </source>
</evidence>
<sequence>MHDGTSPTKSDDGRSAHGPAGGTSLVERVASTPTPAALWAVGLLLLVGVEFGAVLQAGTALLAGLGRALSVLSPETVEGLRTAAESVPTLLSRETVPNQGWRRGPDGPWRATFAGLEPKVAWLVRVALVYAYAFAFLAWLWLGYRRYRTHYRLADWTPRDDVIDRLRGHRWGQFGFVVVFVFVVMALFAPALGPTTVDRNVLNPYDHEIRYYDAGTGEVDTITVGNANLQSGSEGAGQNVGPWTYDAYGRFHPFGTLPSGKDLFTFLAEGARISLSIGVASMLVSGVFGLAMATLTAYYKGLTDLLVVLTSDSIKSLPLLMVLILVVVVFQGTWLAEFYDGAVLLTAVLALVNWPYLWRAVRGPALQVAEATWIDAARSFGQSPAVIMRKHMAPYVVGYMMVYTSMSLGGVIIAVAGLSFLGLGITPPTPEWGRAVSVGQPYVATASWHISLLPGILITLVVTGFNALGDGIRDAIDPESEGGSGVEGAAAGGGGA</sequence>
<evidence type="ECO:0000256" key="5">
    <source>
        <dbReference type="ARBA" id="ARBA00022989"/>
    </source>
</evidence>
<evidence type="ECO:0000259" key="9">
    <source>
        <dbReference type="PROSITE" id="PS50928"/>
    </source>
</evidence>
<accession>A0A345EBL8</accession>
<comment type="similarity">
    <text evidence="7">Belongs to the binding-protein-dependent transport system permease family.</text>
</comment>
<feature type="compositionally biased region" description="Gly residues" evidence="8">
    <location>
        <begin position="482"/>
        <end position="496"/>
    </location>
</feature>
<proteinExistence type="inferred from homology"/>
<evidence type="ECO:0000256" key="4">
    <source>
        <dbReference type="ARBA" id="ARBA00022692"/>
    </source>
</evidence>
<feature type="compositionally biased region" description="Basic and acidic residues" evidence="8">
    <location>
        <begin position="1"/>
        <end position="15"/>
    </location>
</feature>
<evidence type="ECO:0000313" key="11">
    <source>
        <dbReference type="EMBL" id="AXG09590.1"/>
    </source>
</evidence>
<name>A0A345E1Y9_9EURY</name>
<feature type="transmembrane region" description="Helical" evidence="7">
    <location>
        <begin position="316"/>
        <end position="335"/>
    </location>
</feature>
<comment type="subcellular location">
    <subcellularLocation>
        <location evidence="1 7">Cell membrane</location>
        <topology evidence="1 7">Multi-pass membrane protein</topology>
    </subcellularLocation>
</comment>
<evidence type="ECO:0000256" key="6">
    <source>
        <dbReference type="ARBA" id="ARBA00023136"/>
    </source>
</evidence>
<dbReference type="Proteomes" id="UP000253273">
    <property type="component" value="Chromosome"/>
</dbReference>
<keyword evidence="6 7" id="KW-0472">Membrane</keyword>
<dbReference type="GeneID" id="37286660"/>
<evidence type="ECO:0000256" key="7">
    <source>
        <dbReference type="RuleBase" id="RU363032"/>
    </source>
</evidence>
<feature type="transmembrane region" description="Helical" evidence="7">
    <location>
        <begin position="341"/>
        <end position="358"/>
    </location>
</feature>
<dbReference type="PANTHER" id="PTHR43386:SF1">
    <property type="entry name" value="D,D-DIPEPTIDE TRANSPORT SYSTEM PERMEASE PROTEIN DDPC-RELATED"/>
    <property type="match status" value="1"/>
</dbReference>
<keyword evidence="5 7" id="KW-1133">Transmembrane helix</keyword>
<dbReference type="RefSeq" id="WP_114585353.1">
    <property type="nucleotide sequence ID" value="NZ_CP031148.1"/>
</dbReference>
<evidence type="ECO:0000256" key="8">
    <source>
        <dbReference type="SAM" id="MobiDB-lite"/>
    </source>
</evidence>
<dbReference type="InterPro" id="IPR025966">
    <property type="entry name" value="OppC_N"/>
</dbReference>
<feature type="region of interest" description="Disordered" evidence="8">
    <location>
        <begin position="1"/>
        <end position="25"/>
    </location>
</feature>
<dbReference type="Pfam" id="PF00528">
    <property type="entry name" value="BPD_transp_1"/>
    <property type="match status" value="1"/>
</dbReference>
<dbReference type="EMBL" id="CP031150">
    <property type="protein sequence ID" value="AXG06211.1"/>
    <property type="molecule type" value="Genomic_DNA"/>
</dbReference>
<dbReference type="InterPro" id="IPR050366">
    <property type="entry name" value="BP-dependent_transpt_permease"/>
</dbReference>
<dbReference type="CDD" id="cd06261">
    <property type="entry name" value="TM_PBP2"/>
    <property type="match status" value="1"/>
</dbReference>
<dbReference type="Gene3D" id="1.10.3720.10">
    <property type="entry name" value="MetI-like"/>
    <property type="match status" value="1"/>
</dbReference>
<evidence type="ECO:0000256" key="1">
    <source>
        <dbReference type="ARBA" id="ARBA00004651"/>
    </source>
</evidence>
<reference evidence="10 13" key="2">
    <citation type="submission" date="2018-07" db="EMBL/GenBank/DDBJ databases">
        <title>Genome sequences of Haloplanus sp. CBA1113.</title>
        <authorList>
            <person name="Kim Y.B."/>
            <person name="Roh S.W."/>
        </authorList>
    </citation>
    <scope>NUCLEOTIDE SEQUENCE [LARGE SCALE GENOMIC DNA]</scope>
    <source>
        <strain evidence="10 13">CBA1113</strain>
    </source>
</reference>
<dbReference type="GO" id="GO:0055085">
    <property type="term" value="P:transmembrane transport"/>
    <property type="evidence" value="ECO:0007669"/>
    <property type="project" value="InterPro"/>
</dbReference>
<dbReference type="SUPFAM" id="SSF161098">
    <property type="entry name" value="MetI-like"/>
    <property type="match status" value="1"/>
</dbReference>
<evidence type="ECO:0000256" key="3">
    <source>
        <dbReference type="ARBA" id="ARBA00022475"/>
    </source>
</evidence>
<keyword evidence="13" id="KW-1185">Reference proteome</keyword>
<dbReference type="KEGG" id="haj:DU500_07010"/>
<feature type="transmembrane region" description="Helical" evidence="7">
    <location>
        <begin position="446"/>
        <end position="468"/>
    </location>
</feature>
<evidence type="ECO:0000256" key="2">
    <source>
        <dbReference type="ARBA" id="ARBA00022448"/>
    </source>
</evidence>
<dbReference type="AlphaFoldDB" id="A0A345E1Y9"/>
<gene>
    <name evidence="11" type="ORF">DU484_06740</name>
    <name evidence="10" type="ORF">DU500_07010</name>
</gene>
<keyword evidence="4 7" id="KW-0812">Transmembrane</keyword>
<dbReference type="InterPro" id="IPR035906">
    <property type="entry name" value="MetI-like_sf"/>
</dbReference>
<feature type="transmembrane region" description="Helical" evidence="7">
    <location>
        <begin position="122"/>
        <end position="142"/>
    </location>
</feature>
<dbReference type="Pfam" id="PF12911">
    <property type="entry name" value="OppC_N"/>
    <property type="match status" value="1"/>
</dbReference>
<feature type="transmembrane region" description="Helical" evidence="7">
    <location>
        <begin position="273"/>
        <end position="295"/>
    </location>
</feature>
<accession>A0A345E1Y9</accession>
<organism evidence="10 13">
    <name type="scientific">Haloplanus rubicundus</name>
    <dbReference type="NCBI Taxonomy" id="1547898"/>
    <lineage>
        <taxon>Archaea</taxon>
        <taxon>Methanobacteriati</taxon>
        <taxon>Methanobacteriota</taxon>
        <taxon>Stenosarchaea group</taxon>
        <taxon>Halobacteria</taxon>
        <taxon>Halobacteriales</taxon>
        <taxon>Haloferacaceae</taxon>
        <taxon>Haloplanus</taxon>
    </lineage>
</organism>
<dbReference type="PROSITE" id="PS50928">
    <property type="entry name" value="ABC_TM1"/>
    <property type="match status" value="1"/>
</dbReference>
<dbReference type="InterPro" id="IPR000515">
    <property type="entry name" value="MetI-like"/>
</dbReference>
<feature type="transmembrane region" description="Helical" evidence="7">
    <location>
        <begin position="396"/>
        <end position="426"/>
    </location>
</feature>
<keyword evidence="2 7" id="KW-0813">Transport</keyword>
<feature type="domain" description="ABC transmembrane type-1" evidence="9">
    <location>
        <begin position="271"/>
        <end position="469"/>
    </location>
</feature>
<dbReference type="KEGG" id="haq:DU484_06740"/>
<evidence type="ECO:0000313" key="10">
    <source>
        <dbReference type="EMBL" id="AXG06211.1"/>
    </source>
</evidence>
<dbReference type="OrthoDB" id="312811at2157"/>
<feature type="transmembrane region" description="Helical" evidence="7">
    <location>
        <begin position="37"/>
        <end position="65"/>
    </location>
</feature>
<dbReference type="GO" id="GO:0005886">
    <property type="term" value="C:plasma membrane"/>
    <property type="evidence" value="ECO:0007669"/>
    <property type="project" value="UniProtKB-SubCell"/>
</dbReference>
<feature type="region of interest" description="Disordered" evidence="8">
    <location>
        <begin position="476"/>
        <end position="496"/>
    </location>
</feature>
<reference evidence="11 12" key="1">
    <citation type="submission" date="2018-07" db="EMBL/GenBank/DDBJ databases">
        <title>Genome sequences of Haloplanus sp. CBA1112.</title>
        <authorList>
            <person name="Kim Y.B."/>
            <person name="Roh S.W."/>
        </authorList>
    </citation>
    <scope>NUCLEOTIDE SEQUENCE [LARGE SCALE GENOMIC DNA]</scope>
    <source>
        <strain evidence="11 12">CBA1112</strain>
    </source>
</reference>
<evidence type="ECO:0000313" key="12">
    <source>
        <dbReference type="Proteomes" id="UP000252985"/>
    </source>
</evidence>